<dbReference type="PROSITE" id="PS01124">
    <property type="entry name" value="HTH_ARAC_FAMILY_2"/>
    <property type="match status" value="1"/>
</dbReference>
<keyword evidence="5" id="KW-0472">Membrane</keyword>
<keyword evidence="5" id="KW-1133">Transmembrane helix</keyword>
<dbReference type="InterPro" id="IPR011990">
    <property type="entry name" value="TPR-like_helical_dom_sf"/>
</dbReference>
<keyword evidence="4" id="KW-0802">TPR repeat</keyword>
<dbReference type="PANTHER" id="PTHR43280">
    <property type="entry name" value="ARAC-FAMILY TRANSCRIPTIONAL REGULATOR"/>
    <property type="match status" value="1"/>
</dbReference>
<keyword evidence="3" id="KW-0804">Transcription</keyword>
<proteinExistence type="predicted"/>
<evidence type="ECO:0000256" key="2">
    <source>
        <dbReference type="ARBA" id="ARBA00023125"/>
    </source>
</evidence>
<dbReference type="RefSeq" id="WP_179218153.1">
    <property type="nucleotide sequence ID" value="NZ_BMEP01000007.1"/>
</dbReference>
<dbReference type="EMBL" id="FZNY01000004">
    <property type="protein sequence ID" value="SNR89064.1"/>
    <property type="molecule type" value="Genomic_DNA"/>
</dbReference>
<evidence type="ECO:0000313" key="8">
    <source>
        <dbReference type="Proteomes" id="UP000198379"/>
    </source>
</evidence>
<dbReference type="SUPFAM" id="SSF48452">
    <property type="entry name" value="TPR-like"/>
    <property type="match status" value="1"/>
</dbReference>
<feature type="repeat" description="TPR" evidence="4">
    <location>
        <begin position="117"/>
        <end position="150"/>
    </location>
</feature>
<dbReference type="SUPFAM" id="SSF46689">
    <property type="entry name" value="Homeodomain-like"/>
    <property type="match status" value="1"/>
</dbReference>
<organism evidence="7 8">
    <name type="scientific">Dokdonia pacifica</name>
    <dbReference type="NCBI Taxonomy" id="1627892"/>
    <lineage>
        <taxon>Bacteria</taxon>
        <taxon>Pseudomonadati</taxon>
        <taxon>Bacteroidota</taxon>
        <taxon>Flavobacteriia</taxon>
        <taxon>Flavobacteriales</taxon>
        <taxon>Flavobacteriaceae</taxon>
        <taxon>Dokdonia</taxon>
    </lineage>
</organism>
<dbReference type="PANTHER" id="PTHR43280:SF2">
    <property type="entry name" value="HTH-TYPE TRANSCRIPTIONAL REGULATOR EXSA"/>
    <property type="match status" value="1"/>
</dbReference>
<dbReference type="SMART" id="SM00342">
    <property type="entry name" value="HTH_ARAC"/>
    <property type="match status" value="1"/>
</dbReference>
<keyword evidence="1" id="KW-0805">Transcription regulation</keyword>
<evidence type="ECO:0000256" key="1">
    <source>
        <dbReference type="ARBA" id="ARBA00023015"/>
    </source>
</evidence>
<dbReference type="InterPro" id="IPR018060">
    <property type="entry name" value="HTH_AraC"/>
</dbReference>
<accession>A0A239A221</accession>
<dbReference type="Gene3D" id="1.25.40.10">
    <property type="entry name" value="Tetratricopeptide repeat domain"/>
    <property type="match status" value="2"/>
</dbReference>
<gene>
    <name evidence="7" type="ORF">SAMN06265376_10464</name>
</gene>
<evidence type="ECO:0000259" key="6">
    <source>
        <dbReference type="PROSITE" id="PS01124"/>
    </source>
</evidence>
<keyword evidence="8" id="KW-1185">Reference proteome</keyword>
<dbReference type="Pfam" id="PF12833">
    <property type="entry name" value="HTH_18"/>
    <property type="match status" value="1"/>
</dbReference>
<dbReference type="GO" id="GO:0043565">
    <property type="term" value="F:sequence-specific DNA binding"/>
    <property type="evidence" value="ECO:0007669"/>
    <property type="project" value="InterPro"/>
</dbReference>
<evidence type="ECO:0000313" key="7">
    <source>
        <dbReference type="EMBL" id="SNR89064.1"/>
    </source>
</evidence>
<reference evidence="7 8" key="1">
    <citation type="submission" date="2017-06" db="EMBL/GenBank/DDBJ databases">
        <authorList>
            <person name="Kim H.J."/>
            <person name="Triplett B.A."/>
        </authorList>
    </citation>
    <scope>NUCLEOTIDE SEQUENCE [LARGE SCALE GENOMIC DNA]</scope>
    <source>
        <strain evidence="7 8">DSM 25597</strain>
    </source>
</reference>
<dbReference type="GO" id="GO:0003700">
    <property type="term" value="F:DNA-binding transcription factor activity"/>
    <property type="evidence" value="ECO:0007669"/>
    <property type="project" value="InterPro"/>
</dbReference>
<protein>
    <submittedName>
        <fullName evidence="7">Helix-turn-helix domain-containing protein</fullName>
    </submittedName>
</protein>
<dbReference type="AlphaFoldDB" id="A0A239A221"/>
<dbReference type="SMART" id="SM00028">
    <property type="entry name" value="TPR"/>
    <property type="match status" value="2"/>
</dbReference>
<dbReference type="InterPro" id="IPR009057">
    <property type="entry name" value="Homeodomain-like_sf"/>
</dbReference>
<evidence type="ECO:0000256" key="4">
    <source>
        <dbReference type="PROSITE-ProRule" id="PRU00339"/>
    </source>
</evidence>
<evidence type="ECO:0000256" key="3">
    <source>
        <dbReference type="ARBA" id="ARBA00023163"/>
    </source>
</evidence>
<keyword evidence="2" id="KW-0238">DNA-binding</keyword>
<dbReference type="PROSITE" id="PS50005">
    <property type="entry name" value="TPR"/>
    <property type="match status" value="1"/>
</dbReference>
<sequence>MIYLLRYRRSYLFLLFTLCISYTILAQEEKTYVIPDSLTGKSYDYLHNKIQQNPTDTISSIVYINSYLAKAIGEDNAFRRHYGYLFLSYYARDKDTKFNYIEKALRESKNIDDIYKIYLYIYIGTVYYDYYDYEAAIENYIKARKLSESIDNKKSKYIILNNIALVKENIGKHDQALELHKECLTYKILKNDTIGIIGTTLEIAESMRNNKMYDSATYYYKTIIDKAYRNNTTYGDIITINEGVNLFFKKKYLEAESLLLKGYSQIDLNQESQKYYILATHYLGKIQLAHYNNAEKATTYFTKVDSLVSKTNAVVPSTIEAYEFLMTYYDKKGDRQKQLEIIKKLYELRTTISSRNLNTVDMLHSEFDTPQLLKKKELLIKQLEGKASTLATRSVYLVIFIIFLIALFILQFNRHKIYRERFNSIISKLDNKEIKSTLNHDTSNTPKLLLEGIDDTTITAILHKLDQFEKKEGFLQKDITLAILAKKCATNTKYLPKIIHIHKDKSFVNYINSLRIDYILKELRENTILQKYTVKTISEEAGFNTAESFARAFKNKTGIRPSYYIRNLKKKKAISRNSKNYD</sequence>
<dbReference type="Proteomes" id="UP000198379">
    <property type="component" value="Unassembled WGS sequence"/>
</dbReference>
<feature type="domain" description="HTH araC/xylS-type" evidence="6">
    <location>
        <begin position="475"/>
        <end position="567"/>
    </location>
</feature>
<evidence type="ECO:0000256" key="5">
    <source>
        <dbReference type="SAM" id="Phobius"/>
    </source>
</evidence>
<feature type="transmembrane region" description="Helical" evidence="5">
    <location>
        <begin position="394"/>
        <end position="412"/>
    </location>
</feature>
<dbReference type="Gene3D" id="1.10.10.60">
    <property type="entry name" value="Homeodomain-like"/>
    <property type="match status" value="1"/>
</dbReference>
<dbReference type="InterPro" id="IPR019734">
    <property type="entry name" value="TPR_rpt"/>
</dbReference>
<name>A0A239A221_9FLAO</name>
<keyword evidence="5" id="KW-0812">Transmembrane</keyword>